<dbReference type="AlphaFoldDB" id="A0AAJ0HL83"/>
<evidence type="ECO:0000256" key="2">
    <source>
        <dbReference type="ARBA" id="ARBA00022803"/>
    </source>
</evidence>
<keyword evidence="2" id="KW-0802">TPR repeat</keyword>
<gene>
    <name evidence="3" type="ORF">B0T25DRAFT_566139</name>
</gene>
<proteinExistence type="predicted"/>
<dbReference type="SUPFAM" id="SSF48452">
    <property type="entry name" value="TPR-like"/>
    <property type="match status" value="1"/>
</dbReference>
<dbReference type="Gene3D" id="1.25.40.10">
    <property type="entry name" value="Tetratricopeptide repeat domain"/>
    <property type="match status" value="1"/>
</dbReference>
<dbReference type="InterPro" id="IPR011990">
    <property type="entry name" value="TPR-like_helical_dom_sf"/>
</dbReference>
<protein>
    <submittedName>
        <fullName evidence="3">Uncharacterized protein</fullName>
    </submittedName>
</protein>
<sequence length="401" mass="45193">MLSPVEVYEDMLFGEWGDAELDFLAEARRFEFNEFRQSLIDRHLVDVTSDANGAKLSMHRVLKRHILQQIDDAGTERLNLIFVRAVAMVRRQFPKAHELQTPTSEASVECERCLPHILSLVAVYRDWASKIRPPFDLATLLANTATNYTWERGLTHVALPILEMGERVCNKLSHVEEISLVRANICAIAGCVFKDIGLSGRAIALEKCKKGLELRQGRVQALQSRGDPVDASTFLQLANALNDVGVAKLAYGCFEKALPYLLESQRLKEEQAGEEDIPWHYGELYKNLAFVKLHQGDALAAEDMARRSCDLCSLGRTETDASTQSVRSILGIVLMNIGKMDEALRLHKGVYRARKQFLGETHLHTKNSQYLVAELSRRKGKLSKAEFNFRAALSQCEFSWS</sequence>
<dbReference type="EMBL" id="JAUIQD010000003">
    <property type="protein sequence ID" value="KAK3356808.1"/>
    <property type="molecule type" value="Genomic_DNA"/>
</dbReference>
<reference evidence="3" key="1">
    <citation type="journal article" date="2023" name="Mol. Phylogenet. Evol.">
        <title>Genome-scale phylogeny and comparative genomics of the fungal order Sordariales.</title>
        <authorList>
            <person name="Hensen N."/>
            <person name="Bonometti L."/>
            <person name="Westerberg I."/>
            <person name="Brannstrom I.O."/>
            <person name="Guillou S."/>
            <person name="Cros-Aarteil S."/>
            <person name="Calhoun S."/>
            <person name="Haridas S."/>
            <person name="Kuo A."/>
            <person name="Mondo S."/>
            <person name="Pangilinan J."/>
            <person name="Riley R."/>
            <person name="LaButti K."/>
            <person name="Andreopoulos B."/>
            <person name="Lipzen A."/>
            <person name="Chen C."/>
            <person name="Yan M."/>
            <person name="Daum C."/>
            <person name="Ng V."/>
            <person name="Clum A."/>
            <person name="Steindorff A."/>
            <person name="Ohm R.A."/>
            <person name="Martin F."/>
            <person name="Silar P."/>
            <person name="Natvig D.O."/>
            <person name="Lalanne C."/>
            <person name="Gautier V."/>
            <person name="Ament-Velasquez S.L."/>
            <person name="Kruys A."/>
            <person name="Hutchinson M.I."/>
            <person name="Powell A.J."/>
            <person name="Barry K."/>
            <person name="Miller A.N."/>
            <person name="Grigoriev I.V."/>
            <person name="Debuchy R."/>
            <person name="Gladieux P."/>
            <person name="Hiltunen Thoren M."/>
            <person name="Johannesson H."/>
        </authorList>
    </citation>
    <scope>NUCLEOTIDE SEQUENCE</scope>
    <source>
        <strain evidence="3">CBS 955.72</strain>
    </source>
</reference>
<evidence type="ECO:0000313" key="3">
    <source>
        <dbReference type="EMBL" id="KAK3356808.1"/>
    </source>
</evidence>
<dbReference type="PANTHER" id="PTHR45641">
    <property type="entry name" value="TETRATRICOPEPTIDE REPEAT PROTEIN (AFU_ORTHOLOGUE AFUA_6G03870)"/>
    <property type="match status" value="1"/>
</dbReference>
<evidence type="ECO:0000256" key="1">
    <source>
        <dbReference type="ARBA" id="ARBA00022737"/>
    </source>
</evidence>
<keyword evidence="1" id="KW-0677">Repeat</keyword>
<evidence type="ECO:0000313" key="4">
    <source>
        <dbReference type="Proteomes" id="UP001275084"/>
    </source>
</evidence>
<dbReference type="Pfam" id="PF13424">
    <property type="entry name" value="TPR_12"/>
    <property type="match status" value="1"/>
</dbReference>
<organism evidence="3 4">
    <name type="scientific">Lasiosphaeria hispida</name>
    <dbReference type="NCBI Taxonomy" id="260671"/>
    <lineage>
        <taxon>Eukaryota</taxon>
        <taxon>Fungi</taxon>
        <taxon>Dikarya</taxon>
        <taxon>Ascomycota</taxon>
        <taxon>Pezizomycotina</taxon>
        <taxon>Sordariomycetes</taxon>
        <taxon>Sordariomycetidae</taxon>
        <taxon>Sordariales</taxon>
        <taxon>Lasiosphaeriaceae</taxon>
        <taxon>Lasiosphaeria</taxon>
    </lineage>
</organism>
<comment type="caution">
    <text evidence="3">The sequence shown here is derived from an EMBL/GenBank/DDBJ whole genome shotgun (WGS) entry which is preliminary data.</text>
</comment>
<dbReference type="Proteomes" id="UP001275084">
    <property type="component" value="Unassembled WGS sequence"/>
</dbReference>
<name>A0AAJ0HL83_9PEZI</name>
<keyword evidence="4" id="KW-1185">Reference proteome</keyword>
<reference evidence="3" key="2">
    <citation type="submission" date="2023-06" db="EMBL/GenBank/DDBJ databases">
        <authorList>
            <consortium name="Lawrence Berkeley National Laboratory"/>
            <person name="Haridas S."/>
            <person name="Hensen N."/>
            <person name="Bonometti L."/>
            <person name="Westerberg I."/>
            <person name="Brannstrom I.O."/>
            <person name="Guillou S."/>
            <person name="Cros-Aarteil S."/>
            <person name="Calhoun S."/>
            <person name="Kuo A."/>
            <person name="Mondo S."/>
            <person name="Pangilinan J."/>
            <person name="Riley R."/>
            <person name="Labutti K."/>
            <person name="Andreopoulos B."/>
            <person name="Lipzen A."/>
            <person name="Chen C."/>
            <person name="Yanf M."/>
            <person name="Daum C."/>
            <person name="Ng V."/>
            <person name="Clum A."/>
            <person name="Steindorff A."/>
            <person name="Ohm R."/>
            <person name="Martin F."/>
            <person name="Silar P."/>
            <person name="Natvig D."/>
            <person name="Lalanne C."/>
            <person name="Gautier V."/>
            <person name="Ament-Velasquez S.L."/>
            <person name="Kruys A."/>
            <person name="Hutchinson M.I."/>
            <person name="Powell A.J."/>
            <person name="Barry K."/>
            <person name="Miller A.N."/>
            <person name="Grigoriev I.V."/>
            <person name="Debuchy R."/>
            <person name="Gladieux P."/>
            <person name="Thoren M.H."/>
            <person name="Johannesson H."/>
        </authorList>
    </citation>
    <scope>NUCLEOTIDE SEQUENCE</scope>
    <source>
        <strain evidence="3">CBS 955.72</strain>
    </source>
</reference>
<accession>A0AAJ0HL83</accession>